<protein>
    <recommendedName>
        <fullName evidence="7">Phosphatidate cytidylyltransferase, mitochondrial</fullName>
        <ecNumber evidence="6">2.7.7.41</ecNumber>
    </recommendedName>
    <alternativeName>
        <fullName evidence="18">CDP-diacylglycerol synthase</fullName>
    </alternativeName>
</protein>
<keyword evidence="12" id="KW-0460">Magnesium</keyword>
<comment type="cofactor">
    <cofactor evidence="1">
        <name>Mg(2+)</name>
        <dbReference type="ChEBI" id="CHEBI:18420"/>
    </cofactor>
</comment>
<keyword evidence="8" id="KW-0444">Lipid biosynthesis</keyword>
<evidence type="ECO:0000256" key="4">
    <source>
        <dbReference type="ARBA" id="ARBA00005189"/>
    </source>
</evidence>
<reference evidence="19" key="1">
    <citation type="submission" date="2015-06" db="UniProtKB">
        <authorList>
            <consortium name="EnsemblPlants"/>
        </authorList>
    </citation>
    <scope>IDENTIFICATION</scope>
</reference>
<keyword evidence="16" id="KW-0594">Phospholipid biosynthesis</keyword>
<evidence type="ECO:0000256" key="3">
    <source>
        <dbReference type="ARBA" id="ARBA00005119"/>
    </source>
</evidence>
<dbReference type="PANTHER" id="PTHR13619">
    <property type="entry name" value="PHOSPHATIDATE CYTIDYLYLTRANSFERASE, MITOCHONDRIAL"/>
    <property type="match status" value="1"/>
</dbReference>
<keyword evidence="14" id="KW-0496">Mitochondrion</keyword>
<evidence type="ECO:0000256" key="17">
    <source>
        <dbReference type="ARBA" id="ARBA00023264"/>
    </source>
</evidence>
<keyword evidence="17" id="KW-1208">Phospholipid metabolism</keyword>
<evidence type="ECO:0000256" key="16">
    <source>
        <dbReference type="ARBA" id="ARBA00023209"/>
    </source>
</evidence>
<evidence type="ECO:0000256" key="13">
    <source>
        <dbReference type="ARBA" id="ARBA00023098"/>
    </source>
</evidence>
<dbReference type="GO" id="GO:0005743">
    <property type="term" value="C:mitochondrial inner membrane"/>
    <property type="evidence" value="ECO:0007669"/>
    <property type="project" value="UniProtKB-SubCell"/>
</dbReference>
<evidence type="ECO:0000256" key="14">
    <source>
        <dbReference type="ARBA" id="ARBA00023128"/>
    </source>
</evidence>
<evidence type="ECO:0000256" key="15">
    <source>
        <dbReference type="ARBA" id="ARBA00023136"/>
    </source>
</evidence>
<keyword evidence="9" id="KW-0808">Transferase</keyword>
<sequence>MEAAAGRGLDLAGPLRDLLPPVDFCCAYGSTLTHARPDGTSMVDYILGVADPLQWHSENLARNPTHYSSWMARRGPEAVTWLADRVGVGVYFNPFVEWGDKRIKYGVVAMKDLATDILTWDQFYLSGRLQKPVRVLVDNWDIRMVNTVNLKMAAAASLLLLPKEFTEHDLYAKICSLSYMGDIRMLFAEDKYKVKKIVDGSFQPFQLMYRPLIQDYISEGILKMSDYRQQKAFKQTLTKILTNKEDCPGDPWDTSIPKMIVGTFDTRGTFWGHFQFVAASSSTKVIRKRIGTKKAFPHDCGVSATNELFSSLPRMIQRRLQGRFTSNSTGWKPGDPQRCVKIVWNCMGGSFRINVWCC</sequence>
<dbReference type="EnsemblPlants" id="EMT33126">
    <property type="protein sequence ID" value="EMT33126"/>
    <property type="gene ID" value="F775_21040"/>
</dbReference>
<dbReference type="PIRSF" id="PIRSF028840">
    <property type="entry name" value="Mmp37"/>
    <property type="match status" value="1"/>
</dbReference>
<accession>M8D9B3</accession>
<organism evidence="19">
    <name type="scientific">Aegilops tauschii</name>
    <name type="common">Tausch's goatgrass</name>
    <name type="synonym">Aegilops squarrosa</name>
    <dbReference type="NCBI Taxonomy" id="37682"/>
    <lineage>
        <taxon>Eukaryota</taxon>
        <taxon>Viridiplantae</taxon>
        <taxon>Streptophyta</taxon>
        <taxon>Embryophyta</taxon>
        <taxon>Tracheophyta</taxon>
        <taxon>Spermatophyta</taxon>
        <taxon>Magnoliopsida</taxon>
        <taxon>Liliopsida</taxon>
        <taxon>Poales</taxon>
        <taxon>Poaceae</taxon>
        <taxon>BOP clade</taxon>
        <taxon>Pooideae</taxon>
        <taxon>Triticodae</taxon>
        <taxon>Triticeae</taxon>
        <taxon>Triticinae</taxon>
        <taxon>Aegilops</taxon>
    </lineage>
</organism>
<dbReference type="EC" id="2.7.7.41" evidence="6"/>
<comment type="pathway">
    <text evidence="3">Phospholipid metabolism; CDP-diacylglycerol biosynthesis; CDP-diacylglycerol from sn-glycerol 3-phosphate: step 3/3.</text>
</comment>
<evidence type="ECO:0000256" key="5">
    <source>
        <dbReference type="ARBA" id="ARBA00005458"/>
    </source>
</evidence>
<dbReference type="GO" id="GO:0016024">
    <property type="term" value="P:CDP-diacylglycerol biosynthetic process"/>
    <property type="evidence" value="ECO:0007669"/>
    <property type="project" value="UniProtKB-UniPathway"/>
</dbReference>
<keyword evidence="11" id="KW-0999">Mitochondrion inner membrane</keyword>
<proteinExistence type="inferred from homology"/>
<dbReference type="Pfam" id="PF09139">
    <property type="entry name" value="Tam41_Mmp37"/>
    <property type="match status" value="1"/>
</dbReference>
<keyword evidence="10" id="KW-0548">Nucleotidyltransferase</keyword>
<dbReference type="AlphaFoldDB" id="M8D9B3"/>
<comment type="similarity">
    <text evidence="5">Belongs to the TAM41 family.</text>
</comment>
<comment type="subcellular location">
    <subcellularLocation>
        <location evidence="2">Mitochondrion inner membrane</location>
        <topology evidence="2">Peripheral membrane protein</topology>
        <orientation evidence="2">Matrix side</orientation>
    </subcellularLocation>
</comment>
<dbReference type="GO" id="GO:0004605">
    <property type="term" value="F:phosphatidate cytidylyltransferase activity"/>
    <property type="evidence" value="ECO:0007669"/>
    <property type="project" value="UniProtKB-EC"/>
</dbReference>
<evidence type="ECO:0000256" key="7">
    <source>
        <dbReference type="ARBA" id="ARBA00018337"/>
    </source>
</evidence>
<evidence type="ECO:0000256" key="11">
    <source>
        <dbReference type="ARBA" id="ARBA00022792"/>
    </source>
</evidence>
<evidence type="ECO:0000256" key="12">
    <source>
        <dbReference type="ARBA" id="ARBA00022842"/>
    </source>
</evidence>
<evidence type="ECO:0000256" key="10">
    <source>
        <dbReference type="ARBA" id="ARBA00022695"/>
    </source>
</evidence>
<evidence type="ECO:0000256" key="18">
    <source>
        <dbReference type="ARBA" id="ARBA00029893"/>
    </source>
</evidence>
<evidence type="ECO:0000313" key="19">
    <source>
        <dbReference type="EnsemblPlants" id="EMT33126"/>
    </source>
</evidence>
<dbReference type="PANTHER" id="PTHR13619:SF0">
    <property type="entry name" value="PHOSPHATIDATE CYTIDYLYLTRANSFERASE, MITOCHONDRIAL"/>
    <property type="match status" value="1"/>
</dbReference>
<comment type="pathway">
    <text evidence="4">Lipid metabolism.</text>
</comment>
<evidence type="ECO:0000256" key="2">
    <source>
        <dbReference type="ARBA" id="ARBA00004443"/>
    </source>
</evidence>
<evidence type="ECO:0000256" key="8">
    <source>
        <dbReference type="ARBA" id="ARBA00022516"/>
    </source>
</evidence>
<dbReference type="UniPathway" id="UPA00557">
    <property type="reaction ID" value="UER00614"/>
</dbReference>
<dbReference type="InterPro" id="IPR015222">
    <property type="entry name" value="Tam41"/>
</dbReference>
<evidence type="ECO:0000256" key="6">
    <source>
        <dbReference type="ARBA" id="ARBA00012487"/>
    </source>
</evidence>
<evidence type="ECO:0000256" key="9">
    <source>
        <dbReference type="ARBA" id="ARBA00022679"/>
    </source>
</evidence>
<keyword evidence="13" id="KW-0443">Lipid metabolism</keyword>
<name>M8D9B3_AEGTA</name>
<keyword evidence="15" id="KW-0472">Membrane</keyword>
<dbReference type="GO" id="GO:0032049">
    <property type="term" value="P:cardiolipin biosynthetic process"/>
    <property type="evidence" value="ECO:0007669"/>
    <property type="project" value="InterPro"/>
</dbReference>
<evidence type="ECO:0000256" key="1">
    <source>
        <dbReference type="ARBA" id="ARBA00001946"/>
    </source>
</evidence>